<evidence type="ECO:0000256" key="9">
    <source>
        <dbReference type="NCBIfam" id="TIGR01196"/>
    </source>
</evidence>
<evidence type="ECO:0000256" key="5">
    <source>
        <dbReference type="ARBA" id="ARBA00023014"/>
    </source>
</evidence>
<dbReference type="AlphaFoldDB" id="A0A0R2PUC4"/>
<dbReference type="InterPro" id="IPR000581">
    <property type="entry name" value="ILV_EDD_N"/>
</dbReference>
<dbReference type="Pfam" id="PF24877">
    <property type="entry name" value="ILV_EDD_C"/>
    <property type="match status" value="1"/>
</dbReference>
<dbReference type="SUPFAM" id="SSF52016">
    <property type="entry name" value="LeuD/IlvD-like"/>
    <property type="match status" value="1"/>
</dbReference>
<dbReference type="InterPro" id="IPR042096">
    <property type="entry name" value="Dihydro-acid_dehy_C"/>
</dbReference>
<organism evidence="12 13">
    <name type="scientific">SAR86 cluster bacterium BACL1 MAG-120920-bin57</name>
    <dbReference type="NCBI Taxonomy" id="1655571"/>
    <lineage>
        <taxon>Bacteria</taxon>
        <taxon>Pseudomonadati</taxon>
        <taxon>Pseudomonadota</taxon>
        <taxon>Gammaproteobacteria</taxon>
        <taxon>SAR86 cluster</taxon>
    </lineage>
</organism>
<dbReference type="InterPro" id="IPR037237">
    <property type="entry name" value="IlvD/EDD_N"/>
</dbReference>
<keyword evidence="8" id="KW-0119">Carbohydrate metabolism</keyword>
<dbReference type="Gene3D" id="3.50.30.80">
    <property type="entry name" value="IlvD/EDD C-terminal domain-like"/>
    <property type="match status" value="1"/>
</dbReference>
<evidence type="ECO:0000256" key="8">
    <source>
        <dbReference type="ARBA" id="ARBA00023277"/>
    </source>
</evidence>
<dbReference type="GO" id="GO:0019521">
    <property type="term" value="P:D-gluconate metabolic process"/>
    <property type="evidence" value="ECO:0007669"/>
    <property type="project" value="UniProtKB-KW"/>
</dbReference>
<dbReference type="Pfam" id="PF00920">
    <property type="entry name" value="ILVD_EDD_N"/>
    <property type="match status" value="1"/>
</dbReference>
<dbReference type="PROSITE" id="PS00887">
    <property type="entry name" value="ILVD_EDD_2"/>
    <property type="match status" value="1"/>
</dbReference>
<evidence type="ECO:0000256" key="6">
    <source>
        <dbReference type="ARBA" id="ARBA00023064"/>
    </source>
</evidence>
<dbReference type="PANTHER" id="PTHR43661:SF1">
    <property type="entry name" value="PHOSPHOGLUCONATE DEHYDRATASE"/>
    <property type="match status" value="1"/>
</dbReference>
<keyword evidence="4" id="KW-0408">Iron</keyword>
<keyword evidence="3" id="KW-0479">Metal-binding</keyword>
<dbReference type="GO" id="GO:0004456">
    <property type="term" value="F:phosphogluconate dehydratase activity"/>
    <property type="evidence" value="ECO:0007669"/>
    <property type="project" value="UniProtKB-UniRule"/>
</dbReference>
<dbReference type="NCBIfam" id="TIGR01196">
    <property type="entry name" value="edd"/>
    <property type="match status" value="1"/>
</dbReference>
<accession>A0A0R2PUC4</accession>
<dbReference type="InterPro" id="IPR020558">
    <property type="entry name" value="DiOHA_6PGluconate_deHydtase_CS"/>
</dbReference>
<dbReference type="PANTHER" id="PTHR43661">
    <property type="entry name" value="D-XYLONATE DEHYDRATASE"/>
    <property type="match status" value="1"/>
</dbReference>
<reference evidence="13" key="1">
    <citation type="submission" date="2015-10" db="EMBL/GenBank/DDBJ databases">
        <title>Metagenome-Assembled Genomes uncover a global brackish microbiome.</title>
        <authorList>
            <person name="Hugerth L.W."/>
            <person name="Larsson J."/>
            <person name="Alneberg J."/>
            <person name="Lindh M.V."/>
            <person name="Legrand C."/>
            <person name="Pinhassi J."/>
            <person name="Andersson A."/>
        </authorList>
    </citation>
    <scope>NUCLEOTIDE SEQUENCE [LARGE SCALE GENOMIC DNA]</scope>
</reference>
<keyword evidence="5" id="KW-0411">Iron-sulfur</keyword>
<comment type="similarity">
    <text evidence="1">Belongs to the IlvD/Edd family.</text>
</comment>
<keyword evidence="7" id="KW-0456">Lyase</keyword>
<protein>
    <recommendedName>
        <fullName evidence="9">Phosphogluconate dehydratase</fullName>
        <ecNumber evidence="9">4.2.1.12</ecNumber>
    </recommendedName>
</protein>
<feature type="domain" description="Dihydroxy-acid/6-phosphogluconate dehydratase N-terminal" evidence="10">
    <location>
        <begin position="64"/>
        <end position="374"/>
    </location>
</feature>
<keyword evidence="6" id="KW-0311">Gluconate utilization</keyword>
<dbReference type="SUPFAM" id="SSF143975">
    <property type="entry name" value="IlvD/EDD N-terminal domain-like"/>
    <property type="match status" value="1"/>
</dbReference>
<evidence type="ECO:0000256" key="7">
    <source>
        <dbReference type="ARBA" id="ARBA00023239"/>
    </source>
</evidence>
<keyword evidence="2" id="KW-0004">4Fe-4S</keyword>
<name>A0A0R2PUC4_9GAMM</name>
<dbReference type="InterPro" id="IPR004786">
    <property type="entry name" value="6-phosphgluc_deHydtase"/>
</dbReference>
<evidence type="ECO:0000256" key="2">
    <source>
        <dbReference type="ARBA" id="ARBA00022485"/>
    </source>
</evidence>
<proteinExistence type="inferred from homology"/>
<feature type="domain" description="Dihydroxy-acid/6-phosphogluconate dehydratase C-terminal" evidence="11">
    <location>
        <begin position="406"/>
        <end position="590"/>
    </location>
</feature>
<dbReference type="GO" id="GO:0051539">
    <property type="term" value="F:4 iron, 4 sulfur cluster binding"/>
    <property type="evidence" value="ECO:0007669"/>
    <property type="project" value="UniProtKB-KW"/>
</dbReference>
<dbReference type="EMBL" id="LIAV01000003">
    <property type="protein sequence ID" value="KRO41388.1"/>
    <property type="molecule type" value="Genomic_DNA"/>
</dbReference>
<gene>
    <name evidence="12" type="ORF">ABR63_03845</name>
</gene>
<evidence type="ECO:0000313" key="12">
    <source>
        <dbReference type="EMBL" id="KRO41388.1"/>
    </source>
</evidence>
<dbReference type="PROSITE" id="PS00886">
    <property type="entry name" value="ILVD_EDD_1"/>
    <property type="match status" value="1"/>
</dbReference>
<dbReference type="GO" id="GO:0005829">
    <property type="term" value="C:cytosol"/>
    <property type="evidence" value="ECO:0007669"/>
    <property type="project" value="TreeGrafter"/>
</dbReference>
<evidence type="ECO:0000313" key="13">
    <source>
        <dbReference type="Proteomes" id="UP000050874"/>
    </source>
</evidence>
<dbReference type="GO" id="GO:0046872">
    <property type="term" value="F:metal ion binding"/>
    <property type="evidence" value="ECO:0007669"/>
    <property type="project" value="UniProtKB-KW"/>
</dbReference>
<sequence length="595" mass="64517">MLNKISLIKERIQQRSNASRAAYLNNIEFWKKNSPNRNSLGCSNLAHTYAACNKKSPTESLNIKKFIGIITAYNDMLSAHAPLEAYPGQLKNEADKLNLHIQVAGGVPAMCDGITQGEPGMELSLFSRDAIALSTAIGLSHNVFDAAICMGTCDKIVPGLLIGALKFGHLPIIFIPGGPMATGISNAKKSETRQSYAAGEIEKIDLLAIEQQAYHSEGTCTFYGTANTNQLIAEAMGFQLPGAAFTPTDSPIREALNKESLKSLMKLMDIELGLGEMLDLKNWINAIIVLLASGGSTNLVIHLIAMARSAGYIIEIEDFNDLSQIIPLLCQIYPNGNADVNEFHTEGGIARLLTNLIDGGLIYEDIQTVAGLGLSHYTKVPFIESSKDKTLRWANLERHTRPLKSIATAESPFKPNGGIKFIGGDIAEGVIKVSALKDENAVIRAPTKVFLSQEAVLKAFESDELNQDVILVLLGQSPAMNGMPELHKLTSPINVLQKRGYNIALVTDGRMSGASGSFPALIHAVSENDNLYKIRTGDILTLDLENAKLSIEDQNLEKREPIQIAASNHGLGRELFKIFRDNVSSVKLGATIFHD</sequence>
<dbReference type="InterPro" id="IPR056740">
    <property type="entry name" value="ILV_EDD_C"/>
</dbReference>
<evidence type="ECO:0000259" key="10">
    <source>
        <dbReference type="Pfam" id="PF00920"/>
    </source>
</evidence>
<comment type="caution">
    <text evidence="12">The sequence shown here is derived from an EMBL/GenBank/DDBJ whole genome shotgun (WGS) entry which is preliminary data.</text>
</comment>
<dbReference type="GO" id="GO:0009255">
    <property type="term" value="P:Entner-Doudoroff pathway through 6-phosphogluconate"/>
    <property type="evidence" value="ECO:0007669"/>
    <property type="project" value="UniProtKB-UniRule"/>
</dbReference>
<evidence type="ECO:0000256" key="3">
    <source>
        <dbReference type="ARBA" id="ARBA00022723"/>
    </source>
</evidence>
<dbReference type="Proteomes" id="UP000050874">
    <property type="component" value="Unassembled WGS sequence"/>
</dbReference>
<dbReference type="EC" id="4.2.1.12" evidence="9"/>
<evidence type="ECO:0000256" key="4">
    <source>
        <dbReference type="ARBA" id="ARBA00023004"/>
    </source>
</evidence>
<evidence type="ECO:0000256" key="1">
    <source>
        <dbReference type="ARBA" id="ARBA00006486"/>
    </source>
</evidence>
<evidence type="ECO:0000259" key="11">
    <source>
        <dbReference type="Pfam" id="PF24877"/>
    </source>
</evidence>